<organism evidence="2 3">
    <name type="scientific">Pseudosulfitobacter koreensis</name>
    <dbReference type="NCBI Taxonomy" id="2968472"/>
    <lineage>
        <taxon>Bacteria</taxon>
        <taxon>Pseudomonadati</taxon>
        <taxon>Pseudomonadota</taxon>
        <taxon>Alphaproteobacteria</taxon>
        <taxon>Rhodobacterales</taxon>
        <taxon>Roseobacteraceae</taxon>
        <taxon>Pseudosulfitobacter</taxon>
    </lineage>
</organism>
<gene>
    <name evidence="2" type="ORF">NTA49_14840</name>
</gene>
<dbReference type="InterPro" id="IPR038765">
    <property type="entry name" value="Papain-like_cys_pep_sf"/>
</dbReference>
<dbReference type="InterPro" id="IPR007921">
    <property type="entry name" value="CHAP_dom"/>
</dbReference>
<dbReference type="Pfam" id="PF05257">
    <property type="entry name" value="CHAP"/>
    <property type="match status" value="1"/>
</dbReference>
<dbReference type="PROSITE" id="PS51257">
    <property type="entry name" value="PROKAR_LIPOPROTEIN"/>
    <property type="match status" value="1"/>
</dbReference>
<reference evidence="2" key="1">
    <citation type="submission" date="2022-07" db="EMBL/GenBank/DDBJ databases">
        <title>Pseudosulfitobacter sp. strain AP-MA-4, whole genome sequence.</title>
        <authorList>
            <person name="Jiang Y."/>
        </authorList>
    </citation>
    <scope>NUCLEOTIDE SEQUENCE</scope>
    <source>
        <strain evidence="2">AP-MA-4</strain>
    </source>
</reference>
<comment type="caution">
    <text evidence="2">The sequence shown here is derived from an EMBL/GenBank/DDBJ whole genome shotgun (WGS) entry which is preliminary data.</text>
</comment>
<dbReference type="EMBL" id="JANKJG010000012">
    <property type="protein sequence ID" value="MCR8827815.1"/>
    <property type="molecule type" value="Genomic_DNA"/>
</dbReference>
<proteinExistence type="predicted"/>
<evidence type="ECO:0000313" key="3">
    <source>
        <dbReference type="Proteomes" id="UP001165396"/>
    </source>
</evidence>
<dbReference type="RefSeq" id="WP_258295587.1">
    <property type="nucleotide sequence ID" value="NZ_JANKJG010000012.1"/>
</dbReference>
<dbReference type="PROSITE" id="PS50911">
    <property type="entry name" value="CHAP"/>
    <property type="match status" value="1"/>
</dbReference>
<protein>
    <submittedName>
        <fullName evidence="2">CHAP domain-containing protein</fullName>
    </submittedName>
</protein>
<name>A0ABT1Z3X0_9RHOB</name>
<feature type="domain" description="Peptidase C51" evidence="1">
    <location>
        <begin position="33"/>
        <end position="153"/>
    </location>
</feature>
<evidence type="ECO:0000313" key="2">
    <source>
        <dbReference type="EMBL" id="MCR8827815.1"/>
    </source>
</evidence>
<dbReference type="Proteomes" id="UP001165396">
    <property type="component" value="Unassembled WGS sequence"/>
</dbReference>
<dbReference type="Gene3D" id="3.90.1720.10">
    <property type="entry name" value="endopeptidase domain like (from Nostoc punctiforme)"/>
    <property type="match status" value="1"/>
</dbReference>
<evidence type="ECO:0000259" key="1">
    <source>
        <dbReference type="PROSITE" id="PS50911"/>
    </source>
</evidence>
<keyword evidence="3" id="KW-1185">Reference proteome</keyword>
<accession>A0ABT1Z3X0</accession>
<sequence length="180" mass="19575">MYKSMVRGYSGLVLGLGMLVSGCAQQPAETGNFIDEGRMQFALHEVAAKHQSGTRVWCVPFARDLSGIEIYGNANQWWEKAKGAYHRSQAPATGSVLAFKSTSKNPMGHVAVVSGVLSERVIQLDHANWTKNRVSTKMVAMDVSPKNDWSAVRLESAPGNLGATYPTHGFIYPVQHLAAN</sequence>
<dbReference type="SUPFAM" id="SSF54001">
    <property type="entry name" value="Cysteine proteinases"/>
    <property type="match status" value="1"/>
</dbReference>